<evidence type="ECO:0000256" key="9">
    <source>
        <dbReference type="ARBA" id="ARBA00023014"/>
    </source>
</evidence>
<dbReference type="InterPro" id="IPR001155">
    <property type="entry name" value="OxRdtase_FMN_N"/>
</dbReference>
<evidence type="ECO:0000256" key="4">
    <source>
        <dbReference type="ARBA" id="ARBA00022630"/>
    </source>
</evidence>
<evidence type="ECO:0000313" key="12">
    <source>
        <dbReference type="EMBL" id="MFC4242768.1"/>
    </source>
</evidence>
<keyword evidence="4" id="KW-0285">Flavoprotein</keyword>
<keyword evidence="9" id="KW-0411">Iron-sulfur</keyword>
<dbReference type="RefSeq" id="WP_390227685.1">
    <property type="nucleotide sequence ID" value="NZ_JBHSCN010000003.1"/>
</dbReference>
<name>A0ABV8Q601_9MICO</name>
<dbReference type="EMBL" id="JBHSCN010000003">
    <property type="protein sequence ID" value="MFC4242768.1"/>
    <property type="molecule type" value="Genomic_DNA"/>
</dbReference>
<dbReference type="SUPFAM" id="SSF51905">
    <property type="entry name" value="FAD/NAD(P)-binding domain"/>
    <property type="match status" value="1"/>
</dbReference>
<dbReference type="SUPFAM" id="SSF51395">
    <property type="entry name" value="FMN-linked oxidoreductases"/>
    <property type="match status" value="1"/>
</dbReference>
<dbReference type="SUPFAM" id="SSF51971">
    <property type="entry name" value="Nucleotide-binding domain"/>
    <property type="match status" value="1"/>
</dbReference>
<feature type="domain" description="FAD/NAD(P)-binding" evidence="11">
    <location>
        <begin position="404"/>
        <end position="659"/>
    </location>
</feature>
<keyword evidence="13" id="KW-1185">Reference proteome</keyword>
<dbReference type="InterPro" id="IPR051793">
    <property type="entry name" value="NADH:flavin_oxidoreductase"/>
</dbReference>
<evidence type="ECO:0000256" key="1">
    <source>
        <dbReference type="ARBA" id="ARBA00001917"/>
    </source>
</evidence>
<dbReference type="Pfam" id="PF00724">
    <property type="entry name" value="Oxidored_FMN"/>
    <property type="match status" value="1"/>
</dbReference>
<dbReference type="InterPro" id="IPR036188">
    <property type="entry name" value="FAD/NAD-bd_sf"/>
</dbReference>
<feature type="domain" description="NADH:flavin oxidoreductase/NADH oxidase N-terminal" evidence="10">
    <location>
        <begin position="28"/>
        <end position="351"/>
    </location>
</feature>
<comment type="cofactor">
    <cofactor evidence="2">
        <name>[4Fe-4S] cluster</name>
        <dbReference type="ChEBI" id="CHEBI:49883"/>
    </cofactor>
</comment>
<evidence type="ECO:0000256" key="3">
    <source>
        <dbReference type="ARBA" id="ARBA00011048"/>
    </source>
</evidence>
<evidence type="ECO:0000313" key="13">
    <source>
        <dbReference type="Proteomes" id="UP001595900"/>
    </source>
</evidence>
<evidence type="ECO:0000256" key="5">
    <source>
        <dbReference type="ARBA" id="ARBA00022643"/>
    </source>
</evidence>
<evidence type="ECO:0000256" key="8">
    <source>
        <dbReference type="ARBA" id="ARBA00023004"/>
    </source>
</evidence>
<dbReference type="Pfam" id="PF07992">
    <property type="entry name" value="Pyr_redox_2"/>
    <property type="match status" value="1"/>
</dbReference>
<gene>
    <name evidence="12" type="ORF">ACFOYW_05225</name>
</gene>
<dbReference type="PANTHER" id="PTHR42917:SF2">
    <property type="entry name" value="2,4-DIENOYL-COA REDUCTASE [(2E)-ENOYL-COA-PRODUCING]"/>
    <property type="match status" value="1"/>
</dbReference>
<keyword evidence="5" id="KW-0288">FMN</keyword>
<dbReference type="InterPro" id="IPR023753">
    <property type="entry name" value="FAD/NAD-binding_dom"/>
</dbReference>
<comment type="similarity">
    <text evidence="3">In the N-terminal section; belongs to the NADH:flavin oxidoreductase/NADH oxidase family.</text>
</comment>
<evidence type="ECO:0000256" key="2">
    <source>
        <dbReference type="ARBA" id="ARBA00001966"/>
    </source>
</evidence>
<protein>
    <submittedName>
        <fullName evidence="12">FAD-dependent oxidoreductase</fullName>
    </submittedName>
</protein>
<organism evidence="12 13">
    <name type="scientific">Gryllotalpicola reticulitermitis</name>
    <dbReference type="NCBI Taxonomy" id="1184153"/>
    <lineage>
        <taxon>Bacteria</taxon>
        <taxon>Bacillati</taxon>
        <taxon>Actinomycetota</taxon>
        <taxon>Actinomycetes</taxon>
        <taxon>Micrococcales</taxon>
        <taxon>Microbacteriaceae</taxon>
        <taxon>Gryllotalpicola</taxon>
    </lineage>
</organism>
<dbReference type="Gene3D" id="3.20.20.70">
    <property type="entry name" value="Aldolase class I"/>
    <property type="match status" value="1"/>
</dbReference>
<evidence type="ECO:0000256" key="6">
    <source>
        <dbReference type="ARBA" id="ARBA00022723"/>
    </source>
</evidence>
<reference evidence="13" key="1">
    <citation type="journal article" date="2019" name="Int. J. Syst. Evol. Microbiol.">
        <title>The Global Catalogue of Microorganisms (GCM) 10K type strain sequencing project: providing services to taxonomists for standard genome sequencing and annotation.</title>
        <authorList>
            <consortium name="The Broad Institute Genomics Platform"/>
            <consortium name="The Broad Institute Genome Sequencing Center for Infectious Disease"/>
            <person name="Wu L."/>
            <person name="Ma J."/>
        </authorList>
    </citation>
    <scope>NUCLEOTIDE SEQUENCE [LARGE SCALE GENOMIC DNA]</scope>
    <source>
        <strain evidence="13">CGMCC 1.10363</strain>
    </source>
</reference>
<comment type="cofactor">
    <cofactor evidence="1">
        <name>FMN</name>
        <dbReference type="ChEBI" id="CHEBI:58210"/>
    </cofactor>
</comment>
<comment type="caution">
    <text evidence="12">The sequence shown here is derived from an EMBL/GenBank/DDBJ whole genome shotgun (WGS) entry which is preliminary data.</text>
</comment>
<dbReference type="PANTHER" id="PTHR42917">
    <property type="entry name" value="2,4-DIENOYL-COA REDUCTASE"/>
    <property type="match status" value="1"/>
</dbReference>
<dbReference type="Gene3D" id="3.50.50.60">
    <property type="entry name" value="FAD/NAD(P)-binding domain"/>
    <property type="match status" value="1"/>
</dbReference>
<accession>A0ABV8Q601</accession>
<dbReference type="InterPro" id="IPR013785">
    <property type="entry name" value="Aldolase_TIM"/>
</dbReference>
<keyword evidence="7" id="KW-0560">Oxidoreductase</keyword>
<proteinExistence type="inferred from homology"/>
<dbReference type="Gene3D" id="3.40.50.720">
    <property type="entry name" value="NAD(P)-binding Rossmann-like Domain"/>
    <property type="match status" value="1"/>
</dbReference>
<evidence type="ECO:0000259" key="10">
    <source>
        <dbReference type="Pfam" id="PF00724"/>
    </source>
</evidence>
<keyword evidence="8" id="KW-0408">Iron</keyword>
<sequence>MPSTPAFGGGADQRQSTGLPLLRTAWRLGPLEVPHRVVMGSMHTGLEGLDDGGAALAAFYRERARGGAALVITGGISVNAEARGGPDYVVMTDASTRRSFATAATAVHEAGGLLSAQLFHAGRYAVGDWAVAPSPVPWRAARGLVPRALTGADIERTIADFAASATAAREAGFDAVELMASEGYLLNQFLSPLTNLRDDEWGVDPSGEHSHTARMRFPLAVFAAVREAVGADFPITVRISATDLMPGSTSEAETDAFALALAERGVDALSMGVGWHESVVPTVQASVPHGAWVAYGERVATVVHAAKPALPVIASNRVVDLRDAEAILGRGQVDAVALARPFLADPEIVRRSFAAQFPLINSCIGCDQACIDRSLTFQPISCLVNPRAGRETEFPLGITNDRKRVAVVGAGPAGLAAADDLARRGHVVTLFEARKDLGGQFALAARVPGKEDYALTVRSASARLKAAGAEIWTGHEASAASLDGFDGVVVATGVTPRVVDIEGAGLPNVLTYEQAIRRGVPAGTVAIIGGGGIGVDLAAFLVESHDEKARALAFEERFGLDGSAEFARSRPTRALLSPRPGSEVTLLRRGGRFGQGVGITSRWVNVGALTHAGVRMLSSIDYRRITPDGVEVVHEDGTVELIPGQTVVICAGQERHEPLSEGLAARGIRHEIVGGARDARFVDAVRATSEGLAAARLLAD</sequence>
<dbReference type="Proteomes" id="UP001595900">
    <property type="component" value="Unassembled WGS sequence"/>
</dbReference>
<dbReference type="PRINTS" id="PR00368">
    <property type="entry name" value="FADPNR"/>
</dbReference>
<evidence type="ECO:0000256" key="7">
    <source>
        <dbReference type="ARBA" id="ARBA00023002"/>
    </source>
</evidence>
<keyword evidence="6" id="KW-0479">Metal-binding</keyword>
<evidence type="ECO:0000259" key="11">
    <source>
        <dbReference type="Pfam" id="PF07992"/>
    </source>
</evidence>